<evidence type="ECO:0000256" key="1">
    <source>
        <dbReference type="SAM" id="SignalP"/>
    </source>
</evidence>
<keyword evidence="1" id="KW-0732">Signal</keyword>
<name>A0ABS3YCV9_9BACT</name>
<evidence type="ECO:0008006" key="4">
    <source>
        <dbReference type="Google" id="ProtNLM"/>
    </source>
</evidence>
<sequence length="123" mass="13098">MKRLLINLVLLTGISLTACTSEQAPEPVTPSNCASVDIKSARVYAIVQENCTNRSCHPGTGSPLIADFSTPAKLKSYISANGASWTLRVTSQNADMPQSQGFPPLSRATRDSIACWVSNGMPD</sequence>
<evidence type="ECO:0000313" key="2">
    <source>
        <dbReference type="EMBL" id="MBO9152508.1"/>
    </source>
</evidence>
<comment type="caution">
    <text evidence="2">The sequence shown here is derived from an EMBL/GenBank/DDBJ whole genome shotgun (WGS) entry which is preliminary data.</text>
</comment>
<reference evidence="3" key="1">
    <citation type="submission" date="2021-03" db="EMBL/GenBank/DDBJ databases">
        <title>Assistant Professor.</title>
        <authorList>
            <person name="Huq M.A."/>
        </authorList>
    </citation>
    <scope>NUCLEOTIDE SEQUENCE [LARGE SCALE GENOMIC DNA]</scope>
    <source>
        <strain evidence="3">MAH-28</strain>
    </source>
</reference>
<keyword evidence="3" id="KW-1185">Reference proteome</keyword>
<dbReference type="PROSITE" id="PS51257">
    <property type="entry name" value="PROKAR_LIPOPROTEIN"/>
    <property type="match status" value="1"/>
</dbReference>
<dbReference type="RefSeq" id="WP_209145497.1">
    <property type="nucleotide sequence ID" value="NZ_JAGHKP010000002.1"/>
</dbReference>
<accession>A0ABS3YCV9</accession>
<proteinExistence type="predicted"/>
<dbReference type="Proteomes" id="UP000679126">
    <property type="component" value="Unassembled WGS sequence"/>
</dbReference>
<gene>
    <name evidence="2" type="ORF">J7I43_09825</name>
</gene>
<evidence type="ECO:0000313" key="3">
    <source>
        <dbReference type="Proteomes" id="UP000679126"/>
    </source>
</evidence>
<protein>
    <recommendedName>
        <fullName evidence="4">Cytochrome c domain-containing protein</fullName>
    </recommendedName>
</protein>
<dbReference type="EMBL" id="JAGHKP010000002">
    <property type="protein sequence ID" value="MBO9152508.1"/>
    <property type="molecule type" value="Genomic_DNA"/>
</dbReference>
<feature type="chain" id="PRO_5046817348" description="Cytochrome c domain-containing protein" evidence="1">
    <location>
        <begin position="21"/>
        <end position="123"/>
    </location>
</feature>
<organism evidence="2 3">
    <name type="scientific">Chitinophaga chungangae</name>
    <dbReference type="NCBI Taxonomy" id="2821488"/>
    <lineage>
        <taxon>Bacteria</taxon>
        <taxon>Pseudomonadati</taxon>
        <taxon>Bacteroidota</taxon>
        <taxon>Chitinophagia</taxon>
        <taxon>Chitinophagales</taxon>
        <taxon>Chitinophagaceae</taxon>
        <taxon>Chitinophaga</taxon>
    </lineage>
</organism>
<feature type="signal peptide" evidence="1">
    <location>
        <begin position="1"/>
        <end position="20"/>
    </location>
</feature>